<dbReference type="EMBL" id="BJLY01000003">
    <property type="protein sequence ID" value="GEB04055.1"/>
    <property type="molecule type" value="Genomic_DNA"/>
</dbReference>
<protein>
    <submittedName>
        <fullName evidence="1">Uncharacterized protein</fullName>
    </submittedName>
</protein>
<dbReference type="AlphaFoldDB" id="A0A4Y3M5X7"/>
<organism evidence="1 2">
    <name type="scientific">Gluconobacter roseus NBRC 3990</name>
    <dbReference type="NCBI Taxonomy" id="1307950"/>
    <lineage>
        <taxon>Bacteria</taxon>
        <taxon>Pseudomonadati</taxon>
        <taxon>Pseudomonadota</taxon>
        <taxon>Alphaproteobacteria</taxon>
        <taxon>Acetobacterales</taxon>
        <taxon>Acetobacteraceae</taxon>
        <taxon>Gluconobacter</taxon>
    </lineage>
</organism>
<dbReference type="Proteomes" id="UP000320772">
    <property type="component" value="Unassembled WGS sequence"/>
</dbReference>
<comment type="caution">
    <text evidence="1">The sequence shown here is derived from an EMBL/GenBank/DDBJ whole genome shotgun (WGS) entry which is preliminary data.</text>
</comment>
<sequence length="561" mass="64498">MAHRVDLYIDLIYLIKKCVPLPGEVIMAYYIKSVENEFITNQNGNLSKSKNPENPLHKIILLKFEKFPALGILFSLDNFNPDIGIESFSNCFQKVVSINEVYLRENIGIQFLETGTYLRCIPSSDTVDTSGLHYSGWEELIEVYFDEDTADENVKLVCKEIIKTTHLDEKFIIESDLGFLNIIKDLKIIKDFNKLGLNIHDIEMGKYKNRNRNYLATLKQNLGESIKKSVYILKDEKSSSFDIVPDVGVGILSSSLRNHIERNEHSKVMETTSVEIPVGFMATYRDALMGRNGQAFLTGGSNDLIRQYGKENEETLTSNSWYSLIKTRNKKISSLNAKFVQIIIPEKMSVYPELLPFEIETPTNNLSNLEKKLRGENFYISVIDLFSKKTQENKEKLYKKLDTHLQPTGSYEVFSHIIFSVFNFITKDREFNKEIICKGDLTDRILGDFIFDKFYDTENDDFMSSRVNVETFHGAPGKHTGQYSIWNNPSAPIKKKVLAFGNSFFGNCLDQGCLGWWFSNYFENFYGVWSPDVDFSLVEKEKPDLVICQTAERFMNIVPQS</sequence>
<dbReference type="RefSeq" id="WP_141306943.1">
    <property type="nucleotide sequence ID" value="NZ_BAQZ01000048.1"/>
</dbReference>
<gene>
    <name evidence="1" type="ORF">GRO01_16310</name>
</gene>
<keyword evidence="2" id="KW-1185">Reference proteome</keyword>
<accession>A0A4Y3M5X7</accession>
<proteinExistence type="predicted"/>
<name>A0A4Y3M5X7_9PROT</name>
<evidence type="ECO:0000313" key="2">
    <source>
        <dbReference type="Proteomes" id="UP000320772"/>
    </source>
</evidence>
<evidence type="ECO:0000313" key="1">
    <source>
        <dbReference type="EMBL" id="GEB04055.1"/>
    </source>
</evidence>
<reference evidence="1 2" key="1">
    <citation type="submission" date="2019-06" db="EMBL/GenBank/DDBJ databases">
        <title>Whole genome shotgun sequence of Gluconobacter roseus NBRC 3990.</title>
        <authorList>
            <person name="Hosoyama A."/>
            <person name="Uohara A."/>
            <person name="Ohji S."/>
            <person name="Ichikawa N."/>
        </authorList>
    </citation>
    <scope>NUCLEOTIDE SEQUENCE [LARGE SCALE GENOMIC DNA]</scope>
    <source>
        <strain evidence="1 2">NBRC 3990</strain>
    </source>
</reference>
<dbReference type="STRING" id="586239.AD943_11085"/>